<reference evidence="1" key="1">
    <citation type="journal article" date="2019" name="Beilstein J. Org. Chem.">
        <title>Nanangenines: drimane sesquiterpenoids as the dominant metabolite cohort of a novel Australian fungus, Aspergillus nanangensis.</title>
        <authorList>
            <person name="Lacey H.J."/>
            <person name="Gilchrist C.L.M."/>
            <person name="Crombie A."/>
            <person name="Kalaitzis J.A."/>
            <person name="Vuong D."/>
            <person name="Rutledge P.J."/>
            <person name="Turner P."/>
            <person name="Pitt J.I."/>
            <person name="Lacey E."/>
            <person name="Chooi Y.H."/>
            <person name="Piggott A.M."/>
        </authorList>
    </citation>
    <scope>NUCLEOTIDE SEQUENCE</scope>
    <source>
        <strain evidence="1">MST-FP2251</strain>
    </source>
</reference>
<evidence type="ECO:0000313" key="2">
    <source>
        <dbReference type="Proteomes" id="UP001194746"/>
    </source>
</evidence>
<accession>A0AAD4CWH2</accession>
<name>A0AAD4CWH2_ASPNN</name>
<evidence type="ECO:0000313" key="1">
    <source>
        <dbReference type="EMBL" id="KAF9894005.1"/>
    </source>
</evidence>
<comment type="caution">
    <text evidence="1">The sequence shown here is derived from an EMBL/GenBank/DDBJ whole genome shotgun (WGS) entry which is preliminary data.</text>
</comment>
<protein>
    <submittedName>
        <fullName evidence="1">Uncharacterized protein</fullName>
    </submittedName>
</protein>
<sequence length="114" mass="12672">MEAWNKASRSPNQFAGGSDKLAILLLLQGSAGFYLHRDSPAQLASAAGYLRECLEIIENQAAPEDQRWVDFIRQSAVMPLSMFYLEKAMHTDEEPSGTSYEERLRNFTASAEAG</sequence>
<dbReference type="Proteomes" id="UP001194746">
    <property type="component" value="Unassembled WGS sequence"/>
</dbReference>
<keyword evidence="2" id="KW-1185">Reference proteome</keyword>
<dbReference type="AlphaFoldDB" id="A0AAD4CWH2"/>
<reference evidence="1" key="2">
    <citation type="submission" date="2020-02" db="EMBL/GenBank/DDBJ databases">
        <authorList>
            <person name="Gilchrist C.L.M."/>
            <person name="Chooi Y.-H."/>
        </authorList>
    </citation>
    <scope>NUCLEOTIDE SEQUENCE</scope>
    <source>
        <strain evidence="1">MST-FP2251</strain>
    </source>
</reference>
<proteinExistence type="predicted"/>
<dbReference type="EMBL" id="VCAU01000005">
    <property type="protein sequence ID" value="KAF9894005.1"/>
    <property type="molecule type" value="Genomic_DNA"/>
</dbReference>
<organism evidence="1 2">
    <name type="scientific">Aspergillus nanangensis</name>
    <dbReference type="NCBI Taxonomy" id="2582783"/>
    <lineage>
        <taxon>Eukaryota</taxon>
        <taxon>Fungi</taxon>
        <taxon>Dikarya</taxon>
        <taxon>Ascomycota</taxon>
        <taxon>Pezizomycotina</taxon>
        <taxon>Eurotiomycetes</taxon>
        <taxon>Eurotiomycetidae</taxon>
        <taxon>Eurotiales</taxon>
        <taxon>Aspergillaceae</taxon>
        <taxon>Aspergillus</taxon>
        <taxon>Aspergillus subgen. Circumdati</taxon>
    </lineage>
</organism>
<gene>
    <name evidence="1" type="ORF">FE257_008976</name>
</gene>